<proteinExistence type="predicted"/>
<organism evidence="2 3">
    <name type="scientific">Trichonephila inaurata madagascariensis</name>
    <dbReference type="NCBI Taxonomy" id="2747483"/>
    <lineage>
        <taxon>Eukaryota</taxon>
        <taxon>Metazoa</taxon>
        <taxon>Ecdysozoa</taxon>
        <taxon>Arthropoda</taxon>
        <taxon>Chelicerata</taxon>
        <taxon>Arachnida</taxon>
        <taxon>Araneae</taxon>
        <taxon>Araneomorphae</taxon>
        <taxon>Entelegynae</taxon>
        <taxon>Araneoidea</taxon>
        <taxon>Nephilidae</taxon>
        <taxon>Trichonephila</taxon>
        <taxon>Trichonephila inaurata</taxon>
    </lineage>
</organism>
<name>A0A8X6WPC1_9ARAC</name>
<protein>
    <submittedName>
        <fullName evidence="2">Uncharacterized protein</fullName>
    </submittedName>
</protein>
<dbReference type="EMBL" id="BMAV01000662">
    <property type="protein sequence ID" value="GFY38127.1"/>
    <property type="molecule type" value="Genomic_DNA"/>
</dbReference>
<sequence>MLSVIRLNGVNSGRAESKSGFRTFRTEYQSSFPLLPENFNFLHVPNQISSEKDMALWITFSIIYTLGMRSEFFVFRLETDRSSFLAGECTGGALSYHLLQRWLLRLGGVLEGGAHAEAGHLRLLARPPHQLPGHGTDQGVPYDLPRETTRNHLLS</sequence>
<dbReference type="AlphaFoldDB" id="A0A8X6WPC1"/>
<accession>A0A8X6WPC1</accession>
<feature type="region of interest" description="Disordered" evidence="1">
    <location>
        <begin position="128"/>
        <end position="155"/>
    </location>
</feature>
<reference evidence="2" key="1">
    <citation type="submission" date="2020-08" db="EMBL/GenBank/DDBJ databases">
        <title>Multicomponent nature underlies the extraordinary mechanical properties of spider dragline silk.</title>
        <authorList>
            <person name="Kono N."/>
            <person name="Nakamura H."/>
            <person name="Mori M."/>
            <person name="Yoshida Y."/>
            <person name="Ohtoshi R."/>
            <person name="Malay A.D."/>
            <person name="Moran D.A.P."/>
            <person name="Tomita M."/>
            <person name="Numata K."/>
            <person name="Arakawa K."/>
        </authorList>
    </citation>
    <scope>NUCLEOTIDE SEQUENCE</scope>
</reference>
<dbReference type="Proteomes" id="UP000886998">
    <property type="component" value="Unassembled WGS sequence"/>
</dbReference>
<evidence type="ECO:0000313" key="2">
    <source>
        <dbReference type="EMBL" id="GFY38127.1"/>
    </source>
</evidence>
<evidence type="ECO:0000313" key="3">
    <source>
        <dbReference type="Proteomes" id="UP000886998"/>
    </source>
</evidence>
<keyword evidence="3" id="KW-1185">Reference proteome</keyword>
<evidence type="ECO:0000256" key="1">
    <source>
        <dbReference type="SAM" id="MobiDB-lite"/>
    </source>
</evidence>
<feature type="compositionally biased region" description="Basic and acidic residues" evidence="1">
    <location>
        <begin position="144"/>
        <end position="155"/>
    </location>
</feature>
<comment type="caution">
    <text evidence="2">The sequence shown here is derived from an EMBL/GenBank/DDBJ whole genome shotgun (WGS) entry which is preliminary data.</text>
</comment>
<gene>
    <name evidence="2" type="ORF">TNIN_399121</name>
</gene>